<comment type="caution">
    <text evidence="1">The sequence shown here is derived from an EMBL/GenBank/DDBJ whole genome shotgun (WGS) entry which is preliminary data.</text>
</comment>
<dbReference type="InterPro" id="IPR009367">
    <property type="entry name" value="Elm1-like"/>
</dbReference>
<dbReference type="EMBL" id="JBHUHD010000001">
    <property type="protein sequence ID" value="MFD2141263.1"/>
    <property type="molecule type" value="Genomic_DNA"/>
</dbReference>
<name>A0ABW4YY96_9HYPH</name>
<proteinExistence type="predicted"/>
<dbReference type="Pfam" id="PF06258">
    <property type="entry name" value="Mito_fiss_Elm1"/>
    <property type="match status" value="1"/>
</dbReference>
<organism evidence="1 2">
    <name type="scientific">Ancylobacter oerskovii</name>
    <dbReference type="NCBI Taxonomy" id="459519"/>
    <lineage>
        <taxon>Bacteria</taxon>
        <taxon>Pseudomonadati</taxon>
        <taxon>Pseudomonadota</taxon>
        <taxon>Alphaproteobacteria</taxon>
        <taxon>Hyphomicrobiales</taxon>
        <taxon>Xanthobacteraceae</taxon>
        <taxon>Ancylobacter</taxon>
    </lineage>
</organism>
<keyword evidence="2" id="KW-1185">Reference proteome</keyword>
<gene>
    <name evidence="1" type="ORF">ACFSNC_12675</name>
</gene>
<evidence type="ECO:0000313" key="1">
    <source>
        <dbReference type="EMBL" id="MFD2141263.1"/>
    </source>
</evidence>
<dbReference type="RefSeq" id="WP_343207628.1">
    <property type="nucleotide sequence ID" value="NZ_JAHBGB010000002.1"/>
</dbReference>
<evidence type="ECO:0000313" key="2">
    <source>
        <dbReference type="Proteomes" id="UP001597299"/>
    </source>
</evidence>
<protein>
    <submittedName>
        <fullName evidence="1">ELM1/GtrOC1 family putative glycosyltransferase</fullName>
    </submittedName>
</protein>
<dbReference type="SUPFAM" id="SSF53756">
    <property type="entry name" value="UDP-Glycosyltransferase/glycogen phosphorylase"/>
    <property type="match status" value="1"/>
</dbReference>
<sequence length="343" mass="37002">MIHVLILRDRQPGHFNQAEGMALAVARLGPVEARRLEIRPARWARDDLRKLIMRRWGRDPDFWLRLIYGIDLASVEKPDIIVASGRPTIAAGMLLSRHFAVPFVVSGGIDGYDAKAIALNIVSSPRQAGDAGAAYAPIPSTVDPDAYPPPRALADIASLDGASLALLVGGSAYRREFPPEEWEALLAFVPAVAQRYGVKWRVTTSRRTPDDISDRFEALAASGAITEFVDYRTAGPGSVRALFGADAVVVTEDSLSMLAEGLAARRPVIALKSRVVHKHYANEIIAGMAGESLAILPMASVTPGPFADTLIRLRPPAEDARDILARALAPLLGQSVPETRRPS</sequence>
<accession>A0ABW4YY96</accession>
<reference evidence="2" key="1">
    <citation type="journal article" date="2019" name="Int. J. Syst. Evol. Microbiol.">
        <title>The Global Catalogue of Microorganisms (GCM) 10K type strain sequencing project: providing services to taxonomists for standard genome sequencing and annotation.</title>
        <authorList>
            <consortium name="The Broad Institute Genomics Platform"/>
            <consortium name="The Broad Institute Genome Sequencing Center for Infectious Disease"/>
            <person name="Wu L."/>
            <person name="Ma J."/>
        </authorList>
    </citation>
    <scope>NUCLEOTIDE SEQUENCE [LARGE SCALE GENOMIC DNA]</scope>
    <source>
        <strain evidence="2">CCM 7435</strain>
    </source>
</reference>
<dbReference type="Proteomes" id="UP001597299">
    <property type="component" value="Unassembled WGS sequence"/>
</dbReference>